<gene>
    <name evidence="2" type="ORF">GII30_21825</name>
</gene>
<accession>A0A857KPJ4</accession>
<evidence type="ECO:0000256" key="1">
    <source>
        <dbReference type="ARBA" id="ARBA00008853"/>
    </source>
</evidence>
<comment type="similarity">
    <text evidence="1">Belongs to the SMP-30/CGR1 family.</text>
</comment>
<dbReference type="SUPFAM" id="SSF63829">
    <property type="entry name" value="Calcium-dependent phosphotriesterase"/>
    <property type="match status" value="1"/>
</dbReference>
<dbReference type="PANTHER" id="PTHR47572">
    <property type="entry name" value="LIPOPROTEIN-RELATED"/>
    <property type="match status" value="1"/>
</dbReference>
<reference evidence="2" key="1">
    <citation type="journal article" date="2021" name="Nat. Microbiol.">
        <title>Cocultivation of an ultrasmall environmental parasitic bacterium with lytic ability against bacteria associated with wastewater foams.</title>
        <authorList>
            <person name="Batinovic S."/>
            <person name="Rose J.J.A."/>
            <person name="Ratcliffe J."/>
            <person name="Seviour R.J."/>
            <person name="Petrovski S."/>
        </authorList>
    </citation>
    <scope>NUCLEOTIDE SEQUENCE</scope>
    <source>
        <strain evidence="2">CON44</strain>
    </source>
</reference>
<proteinExistence type="inferred from homology"/>
<dbReference type="AlphaFoldDB" id="A0A857KPJ4"/>
<dbReference type="Gene3D" id="2.120.10.30">
    <property type="entry name" value="TolB, C-terminal domain"/>
    <property type="match status" value="1"/>
</dbReference>
<sequence>MRRTVLGLAACTLAAIVSLHSPTAEAATACDSARVTILKSTPVPALGWTENVAYDHDGSLWVTRTALSEVQRLDPRGRVTRSVTVPLPGGIAPGPDGDLYVTSFSQEITGVLSTGKIYRFDPDAAQPKPRIYTRGLGFPNGLAFDAQGNAYVGDTWQGVLKVLPDGQVDRRWSARAPRNLAPTATVNGSSMNGVAVDGDTLYVTMTTSLTGRVLKVPLAHPDRVAVGVDVTAPLPGIVDDLAVVAPGRLAVATTTGQLIIADTATRRSCVVQLGQPATSVAVNPTDTTEFALGTELGAVLRVTVK</sequence>
<dbReference type="EMBL" id="CP045810">
    <property type="protein sequence ID" value="QHN41447.1"/>
    <property type="molecule type" value="Genomic_DNA"/>
</dbReference>
<evidence type="ECO:0000313" key="2">
    <source>
        <dbReference type="EMBL" id="QHN41447.1"/>
    </source>
</evidence>
<dbReference type="InterPro" id="IPR051262">
    <property type="entry name" value="SMP-30/CGR1_Lactonase"/>
</dbReference>
<dbReference type="RefSeq" id="WP_005184226.1">
    <property type="nucleotide sequence ID" value="NZ_CP045804.1"/>
</dbReference>
<name>A0A857KPJ4_9ACTN</name>
<dbReference type="PANTHER" id="PTHR47572:SF4">
    <property type="entry name" value="LACTONASE DRP35"/>
    <property type="match status" value="1"/>
</dbReference>
<protein>
    <recommendedName>
        <fullName evidence="3">SMP-30/Gluconolactonase/LRE-like region domain-containing protein</fullName>
    </recommendedName>
</protein>
<dbReference type="InterPro" id="IPR011042">
    <property type="entry name" value="6-blade_b-propeller_TolB-like"/>
</dbReference>
<organism evidence="2">
    <name type="scientific">Gordonia amarae</name>
    <dbReference type="NCBI Taxonomy" id="36821"/>
    <lineage>
        <taxon>Bacteria</taxon>
        <taxon>Bacillati</taxon>
        <taxon>Actinomycetota</taxon>
        <taxon>Actinomycetes</taxon>
        <taxon>Mycobacteriales</taxon>
        <taxon>Gordoniaceae</taxon>
        <taxon>Gordonia</taxon>
    </lineage>
</organism>
<evidence type="ECO:0008006" key="3">
    <source>
        <dbReference type="Google" id="ProtNLM"/>
    </source>
</evidence>